<dbReference type="Proteomes" id="UP000000305">
    <property type="component" value="Unassembled WGS sequence"/>
</dbReference>
<dbReference type="GO" id="GO:0005634">
    <property type="term" value="C:nucleus"/>
    <property type="evidence" value="ECO:0007669"/>
    <property type="project" value="UniProtKB-SubCell"/>
</dbReference>
<evidence type="ECO:0000256" key="3">
    <source>
        <dbReference type="SAM" id="MobiDB-lite"/>
    </source>
</evidence>
<dbReference type="PROSITE" id="PS51015">
    <property type="entry name" value="YDG"/>
    <property type="match status" value="1"/>
</dbReference>
<dbReference type="InterPro" id="IPR036987">
    <property type="entry name" value="SRA-YDG_sf"/>
</dbReference>
<protein>
    <recommendedName>
        <fullName evidence="4">YDG domain-containing protein</fullName>
    </recommendedName>
</protein>
<dbReference type="HOGENOM" id="CLU_2419302_0_0_1"/>
<dbReference type="InterPro" id="IPR015947">
    <property type="entry name" value="PUA-like_sf"/>
</dbReference>
<evidence type="ECO:0000256" key="2">
    <source>
        <dbReference type="PROSITE-ProRule" id="PRU00358"/>
    </source>
</evidence>
<dbReference type="KEGG" id="dpx:DAPPUDRAFT_334475"/>
<reference evidence="5 6" key="1">
    <citation type="journal article" date="2011" name="Science">
        <title>The ecoresponsive genome of Daphnia pulex.</title>
        <authorList>
            <person name="Colbourne J.K."/>
            <person name="Pfrender M.E."/>
            <person name="Gilbert D."/>
            <person name="Thomas W.K."/>
            <person name="Tucker A."/>
            <person name="Oakley T.H."/>
            <person name="Tokishita S."/>
            <person name="Aerts A."/>
            <person name="Arnold G.J."/>
            <person name="Basu M.K."/>
            <person name="Bauer D.J."/>
            <person name="Caceres C.E."/>
            <person name="Carmel L."/>
            <person name="Casola C."/>
            <person name="Choi J.H."/>
            <person name="Detter J.C."/>
            <person name="Dong Q."/>
            <person name="Dusheyko S."/>
            <person name="Eads B.D."/>
            <person name="Frohlich T."/>
            <person name="Geiler-Samerotte K.A."/>
            <person name="Gerlach D."/>
            <person name="Hatcher P."/>
            <person name="Jogdeo S."/>
            <person name="Krijgsveld J."/>
            <person name="Kriventseva E.V."/>
            <person name="Kultz D."/>
            <person name="Laforsch C."/>
            <person name="Lindquist E."/>
            <person name="Lopez J."/>
            <person name="Manak J.R."/>
            <person name="Muller J."/>
            <person name="Pangilinan J."/>
            <person name="Patwardhan R.P."/>
            <person name="Pitluck S."/>
            <person name="Pritham E.J."/>
            <person name="Rechtsteiner A."/>
            <person name="Rho M."/>
            <person name="Rogozin I.B."/>
            <person name="Sakarya O."/>
            <person name="Salamov A."/>
            <person name="Schaack S."/>
            <person name="Shapiro H."/>
            <person name="Shiga Y."/>
            <person name="Skalitzky C."/>
            <person name="Smith Z."/>
            <person name="Souvorov A."/>
            <person name="Sung W."/>
            <person name="Tang Z."/>
            <person name="Tsuchiya D."/>
            <person name="Tu H."/>
            <person name="Vos H."/>
            <person name="Wang M."/>
            <person name="Wolf Y.I."/>
            <person name="Yamagata H."/>
            <person name="Yamada T."/>
            <person name="Ye Y."/>
            <person name="Shaw J.R."/>
            <person name="Andrews J."/>
            <person name="Crease T.J."/>
            <person name="Tang H."/>
            <person name="Lucas S.M."/>
            <person name="Robertson H.M."/>
            <person name="Bork P."/>
            <person name="Koonin E.V."/>
            <person name="Zdobnov E.M."/>
            <person name="Grigoriev I.V."/>
            <person name="Lynch M."/>
            <person name="Boore J.L."/>
        </authorList>
    </citation>
    <scope>NUCLEOTIDE SEQUENCE [LARGE SCALE GENOMIC DNA]</scope>
</reference>
<dbReference type="EMBL" id="GL732863">
    <property type="protein sequence ID" value="EFX64193.1"/>
    <property type="molecule type" value="Genomic_DNA"/>
</dbReference>
<evidence type="ECO:0000313" key="5">
    <source>
        <dbReference type="EMBL" id="EFX64193.1"/>
    </source>
</evidence>
<gene>
    <name evidence="5" type="ORF">DAPPUDRAFT_334475</name>
</gene>
<sequence>GPTSKTNLHLNTDTDTMSIYTVEKYWQCVGKFGFKVYKFALRRCPDQAPPPWVSDAVSYSNATSLDEEDGDDMDDDSEEQKPTILKVKLFNK</sequence>
<feature type="domain" description="YDG" evidence="4">
    <location>
        <begin position="1"/>
        <end position="43"/>
    </location>
</feature>
<keyword evidence="6" id="KW-1185">Reference proteome</keyword>
<dbReference type="SUPFAM" id="SSF88697">
    <property type="entry name" value="PUA domain-like"/>
    <property type="match status" value="1"/>
</dbReference>
<feature type="compositionally biased region" description="Acidic residues" evidence="3">
    <location>
        <begin position="65"/>
        <end position="78"/>
    </location>
</feature>
<dbReference type="OrthoDB" id="2270193at2759"/>
<dbReference type="InParanoid" id="E9HVM4"/>
<organism evidence="5 6">
    <name type="scientific">Daphnia pulex</name>
    <name type="common">Water flea</name>
    <dbReference type="NCBI Taxonomy" id="6669"/>
    <lineage>
        <taxon>Eukaryota</taxon>
        <taxon>Metazoa</taxon>
        <taxon>Ecdysozoa</taxon>
        <taxon>Arthropoda</taxon>
        <taxon>Crustacea</taxon>
        <taxon>Branchiopoda</taxon>
        <taxon>Diplostraca</taxon>
        <taxon>Cladocera</taxon>
        <taxon>Anomopoda</taxon>
        <taxon>Daphniidae</taxon>
        <taxon>Daphnia</taxon>
    </lineage>
</organism>
<comment type="subcellular location">
    <subcellularLocation>
        <location evidence="2">Nucleus</location>
    </subcellularLocation>
</comment>
<dbReference type="Gene3D" id="2.30.280.10">
    <property type="entry name" value="SRA-YDG"/>
    <property type="match status" value="1"/>
</dbReference>
<feature type="region of interest" description="Disordered" evidence="3">
    <location>
        <begin position="48"/>
        <end position="82"/>
    </location>
</feature>
<evidence type="ECO:0000256" key="1">
    <source>
        <dbReference type="ARBA" id="ARBA00023242"/>
    </source>
</evidence>
<dbReference type="AlphaFoldDB" id="E9HVM4"/>
<evidence type="ECO:0000259" key="4">
    <source>
        <dbReference type="PROSITE" id="PS51015"/>
    </source>
</evidence>
<feature type="non-terminal residue" evidence="5">
    <location>
        <position position="1"/>
    </location>
</feature>
<name>E9HVM4_DAPPU</name>
<keyword evidence="1 2" id="KW-0539">Nucleus</keyword>
<proteinExistence type="predicted"/>
<evidence type="ECO:0000313" key="6">
    <source>
        <dbReference type="Proteomes" id="UP000000305"/>
    </source>
</evidence>
<accession>E9HVM4</accession>
<dbReference type="InterPro" id="IPR003105">
    <property type="entry name" value="SRA_YDG"/>
</dbReference>